<name>A0A6J4RQY4_9ACTN</name>
<dbReference type="SMART" id="SM00849">
    <property type="entry name" value="Lactamase_B"/>
    <property type="match status" value="1"/>
</dbReference>
<dbReference type="Pfam" id="PF00753">
    <property type="entry name" value="Lactamase_B"/>
    <property type="match status" value="1"/>
</dbReference>
<dbReference type="InterPro" id="IPR036866">
    <property type="entry name" value="RibonucZ/Hydroxyglut_hydro"/>
</dbReference>
<dbReference type="SUPFAM" id="SSF56281">
    <property type="entry name" value="Metallo-hydrolase/oxidoreductase"/>
    <property type="match status" value="1"/>
</dbReference>
<feature type="domain" description="Metallo-beta-lactamase" evidence="1">
    <location>
        <begin position="38"/>
        <end position="247"/>
    </location>
</feature>
<gene>
    <name evidence="2" type="ORF">AVDCRST_MAG05-1138</name>
</gene>
<dbReference type="InterPro" id="IPR001279">
    <property type="entry name" value="Metallo-B-lactamas"/>
</dbReference>
<dbReference type="Gene3D" id="3.60.15.10">
    <property type="entry name" value="Ribonuclease Z/Hydroxyacylglutathione hydrolase-like"/>
    <property type="match status" value="1"/>
</dbReference>
<dbReference type="AlphaFoldDB" id="A0A6J4RQY4"/>
<reference evidence="2" key="1">
    <citation type="submission" date="2020-02" db="EMBL/GenBank/DDBJ databases">
        <authorList>
            <person name="Meier V. D."/>
        </authorList>
    </citation>
    <scope>NUCLEOTIDE SEQUENCE</scope>
    <source>
        <strain evidence="2">AVDCRST_MAG05</strain>
    </source>
</reference>
<sequence>MAEGVAASGLAAQGVGEAAEVLEGVWQIKLPVPFPLGFVSVYLVEAKDGWTLVDAGYDYPPAREAWKAGSRAAGCDLSHDVGRVVVTHFHPDHVGAARWLQEVSAAPVFMMEREIPFARKLWESPDAGPFVGLLVRHGMPREMAETAAGAMRGGLRLPEEILPLRAGEKVPMGDGSARVIHAPGHADHQLVLHDGGRRVLYAADHVMLGITPNVGMWPETGPHPLARYLESLASLRGLEADLVLPGHGPVFGDLDGRISELTVHHAGRLDAMRAELETATRSAYEVSRILFRGALTVHQRAFALAETLAHLDHLVLQGRATVREGAPVAFEAA</sequence>
<dbReference type="Pfam" id="PF21221">
    <property type="entry name" value="B_lactamase-like_C"/>
    <property type="match status" value="1"/>
</dbReference>
<dbReference type="PANTHER" id="PTHR23131:SF4">
    <property type="entry name" value="METALLO-BETA-LACTAMASE SUPERFAMILY POTEIN"/>
    <property type="match status" value="1"/>
</dbReference>
<dbReference type="PANTHER" id="PTHR23131">
    <property type="entry name" value="ENDORIBONUCLEASE LACTB2"/>
    <property type="match status" value="1"/>
</dbReference>
<organism evidence="2">
    <name type="scientific">uncultured Rubrobacteraceae bacterium</name>
    <dbReference type="NCBI Taxonomy" id="349277"/>
    <lineage>
        <taxon>Bacteria</taxon>
        <taxon>Bacillati</taxon>
        <taxon>Actinomycetota</taxon>
        <taxon>Rubrobacteria</taxon>
        <taxon>Rubrobacterales</taxon>
        <taxon>Rubrobacteraceae</taxon>
        <taxon>environmental samples</taxon>
    </lineage>
</organism>
<dbReference type="InterPro" id="IPR050662">
    <property type="entry name" value="Sec-metab_biosynth-thioest"/>
</dbReference>
<dbReference type="Gene3D" id="1.10.10.10">
    <property type="entry name" value="Winged helix-like DNA-binding domain superfamily/Winged helix DNA-binding domain"/>
    <property type="match status" value="1"/>
</dbReference>
<dbReference type="GO" id="GO:0016787">
    <property type="term" value="F:hydrolase activity"/>
    <property type="evidence" value="ECO:0007669"/>
    <property type="project" value="UniProtKB-KW"/>
</dbReference>
<evidence type="ECO:0000313" key="2">
    <source>
        <dbReference type="EMBL" id="CAA9478794.1"/>
    </source>
</evidence>
<accession>A0A6J4RQY4</accession>
<dbReference type="EMBL" id="CADCVM010000127">
    <property type="protein sequence ID" value="CAA9478794.1"/>
    <property type="molecule type" value="Genomic_DNA"/>
</dbReference>
<dbReference type="InterPro" id="IPR048933">
    <property type="entry name" value="B_lactamase-like_C"/>
</dbReference>
<dbReference type="CDD" id="cd07725">
    <property type="entry name" value="TTHA1429-like_MBL-fold"/>
    <property type="match status" value="1"/>
</dbReference>
<proteinExistence type="predicted"/>
<keyword evidence="2" id="KW-0378">Hydrolase</keyword>
<protein>
    <submittedName>
        <fullName evidence="2">MBL-fold metallo-hydrolase superfamily</fullName>
    </submittedName>
</protein>
<evidence type="ECO:0000259" key="1">
    <source>
        <dbReference type="SMART" id="SM00849"/>
    </source>
</evidence>
<dbReference type="InterPro" id="IPR036388">
    <property type="entry name" value="WH-like_DNA-bd_sf"/>
</dbReference>